<dbReference type="Pfam" id="PF10732">
    <property type="entry name" value="DUF2524"/>
    <property type="match status" value="1"/>
</dbReference>
<dbReference type="RefSeq" id="WP_263061776.1">
    <property type="nucleotide sequence ID" value="NZ_JAOUSE010000028.1"/>
</dbReference>
<dbReference type="Proteomes" id="UP001208656">
    <property type="component" value="Unassembled WGS sequence"/>
</dbReference>
<evidence type="ECO:0000313" key="2">
    <source>
        <dbReference type="EMBL" id="MCU9594760.1"/>
    </source>
</evidence>
<organism evidence="2 3">
    <name type="scientific">Pallidibacillus thermolactis</name>
    <dbReference type="NCBI Taxonomy" id="251051"/>
    <lineage>
        <taxon>Bacteria</taxon>
        <taxon>Bacillati</taxon>
        <taxon>Bacillota</taxon>
        <taxon>Bacilli</taxon>
        <taxon>Bacillales</taxon>
        <taxon>Bacillaceae</taxon>
        <taxon>Pallidibacillus</taxon>
    </lineage>
</organism>
<evidence type="ECO:0000313" key="3">
    <source>
        <dbReference type="Proteomes" id="UP001208656"/>
    </source>
</evidence>
<keyword evidence="3" id="KW-1185">Reference proteome</keyword>
<dbReference type="InterPro" id="IPR019668">
    <property type="entry name" value="Uncharacterised_YtzC"/>
</dbReference>
<reference evidence="2 3" key="1">
    <citation type="submission" date="2022-10" db="EMBL/GenBank/DDBJ databases">
        <title>Description of Fervidibacillus gen. nov. in the family Fervidibacillaceae fam. nov. with two species, Fervidibacillus albus sp. nov., and Fervidibacillus halotolerans sp. nov., isolated from tidal flat sediments.</title>
        <authorList>
            <person name="Kwon K.K."/>
            <person name="Yang S.-H."/>
        </authorList>
    </citation>
    <scope>NUCLEOTIDE SEQUENCE [LARGE SCALE GENOMIC DNA]</scope>
    <source>
        <strain evidence="2 3">DSM 23332</strain>
    </source>
</reference>
<comment type="caution">
    <text evidence="2">The sequence shown here is derived from an EMBL/GenBank/DDBJ whole genome shotgun (WGS) entry which is preliminary data.</text>
</comment>
<dbReference type="EMBL" id="JAOUSE010000028">
    <property type="protein sequence ID" value="MCU9594760.1"/>
    <property type="molecule type" value="Genomic_DNA"/>
</dbReference>
<proteinExistence type="predicted"/>
<keyword evidence="1" id="KW-0175">Coiled coil</keyword>
<feature type="coiled-coil region" evidence="1">
    <location>
        <begin position="54"/>
        <end position="81"/>
    </location>
</feature>
<protein>
    <submittedName>
        <fullName evidence="2">YtzC family protein</fullName>
    </submittedName>
</protein>
<sequence>MTTRESLERFISECQQTMDYARAHLIEGSRQQHYDDVGYTNAQLELEECYNELMKLYQSANAQQREQLHRLRLQIQALQNEMTLLEY</sequence>
<accession>A0ABT2WGE1</accession>
<name>A0ABT2WGE1_9BACI</name>
<gene>
    <name evidence="2" type="ORF">OEV82_09960</name>
</gene>
<evidence type="ECO:0000256" key="1">
    <source>
        <dbReference type="SAM" id="Coils"/>
    </source>
</evidence>